<reference evidence="2" key="1">
    <citation type="journal article" date="2019" name="Int. J. Syst. Evol. Microbiol.">
        <title>The Global Catalogue of Microorganisms (GCM) 10K type strain sequencing project: providing services to taxonomists for standard genome sequencing and annotation.</title>
        <authorList>
            <consortium name="The Broad Institute Genomics Platform"/>
            <consortium name="The Broad Institute Genome Sequencing Center for Infectious Disease"/>
            <person name="Wu L."/>
            <person name="Ma J."/>
        </authorList>
    </citation>
    <scope>NUCLEOTIDE SEQUENCE [LARGE SCALE GENOMIC DNA]</scope>
    <source>
        <strain evidence="2">KCTC 52487</strain>
    </source>
</reference>
<dbReference type="Proteomes" id="UP001595379">
    <property type="component" value="Unassembled WGS sequence"/>
</dbReference>
<organism evidence="1 2">
    <name type="scientific">Hyphobacterium vulgare</name>
    <dbReference type="NCBI Taxonomy" id="1736751"/>
    <lineage>
        <taxon>Bacteria</taxon>
        <taxon>Pseudomonadati</taxon>
        <taxon>Pseudomonadota</taxon>
        <taxon>Alphaproteobacteria</taxon>
        <taxon>Maricaulales</taxon>
        <taxon>Maricaulaceae</taxon>
        <taxon>Hyphobacterium</taxon>
    </lineage>
</organism>
<dbReference type="Pfam" id="PF10098">
    <property type="entry name" value="DUF2336"/>
    <property type="match status" value="1"/>
</dbReference>
<protein>
    <submittedName>
        <fullName evidence="1">DUF2336 domain-containing protein</fullName>
    </submittedName>
</protein>
<sequence length="362" mass="40293">MAVVSKLHNLVDLAKEKSSDRRRDLLREVTDLFFESTPERDTSEHAEFDTVLSRLAAQTAQEAREELSRRFADAPLAPKGLVMQLARDAIEVAAPILRKSASLSEADLAILAEELGQSHLREISGRETVPESVSAAIVRRGDDQTVARLISNDGARLSRQTYEEVTERAEKSAELAAPLIQRGETPVDLLQDLVAVVESHLRDEILKRFEAVDPAVLDEAMQASHVRLEARMMADADIDAAQRYIASMKVRRQFDGALLARLMREKEFTKLAVGLADMAAVDYRSARQAIDHESIDPLCLICKAGGLDRSLFVTLAVLRNAGRSFSQDALRDAKEFGRIYDSITDRDAQRALRFMLLRRNAA</sequence>
<keyword evidence="2" id="KW-1185">Reference proteome</keyword>
<evidence type="ECO:0000313" key="2">
    <source>
        <dbReference type="Proteomes" id="UP001595379"/>
    </source>
</evidence>
<evidence type="ECO:0000313" key="1">
    <source>
        <dbReference type="EMBL" id="MFC2925188.1"/>
    </source>
</evidence>
<dbReference type="InterPro" id="IPR019285">
    <property type="entry name" value="DUF2336"/>
</dbReference>
<accession>A0ABV6ZUV9</accession>
<dbReference type="RefSeq" id="WP_343164065.1">
    <property type="nucleotide sequence ID" value="NZ_JBHRSV010000001.1"/>
</dbReference>
<comment type="caution">
    <text evidence="1">The sequence shown here is derived from an EMBL/GenBank/DDBJ whole genome shotgun (WGS) entry which is preliminary data.</text>
</comment>
<gene>
    <name evidence="1" type="ORF">ACFOOR_03620</name>
</gene>
<dbReference type="EMBL" id="JBHRSV010000001">
    <property type="protein sequence ID" value="MFC2925188.1"/>
    <property type="molecule type" value="Genomic_DNA"/>
</dbReference>
<name>A0ABV6ZUV9_9PROT</name>
<proteinExistence type="predicted"/>